<dbReference type="EMBL" id="AP024849">
    <property type="protein sequence ID" value="BCZ48159.1"/>
    <property type="molecule type" value="Genomic_DNA"/>
</dbReference>
<keyword evidence="2" id="KW-1185">Reference proteome</keyword>
<gene>
    <name evidence="1" type="ORF">psyc5s11_42260</name>
</gene>
<dbReference type="RefSeq" id="WP_224034443.1">
    <property type="nucleotide sequence ID" value="NZ_AP024849.1"/>
</dbReference>
<sequence>MLISKITISKTREIGSIELNINDNLIMYLINGGEPSPEGGGSPFSVVPRRMLTINPVNIKICI</sequence>
<protein>
    <submittedName>
        <fullName evidence="1">Uncharacterized protein</fullName>
    </submittedName>
</protein>
<name>A0ABM7TAH8_9CLOT</name>
<dbReference type="Proteomes" id="UP000824633">
    <property type="component" value="Chromosome"/>
</dbReference>
<accession>A0ABM7TAH8</accession>
<organism evidence="1 2">
    <name type="scientific">Clostridium gelidum</name>
    <dbReference type="NCBI Taxonomy" id="704125"/>
    <lineage>
        <taxon>Bacteria</taxon>
        <taxon>Bacillati</taxon>
        <taxon>Bacillota</taxon>
        <taxon>Clostridia</taxon>
        <taxon>Eubacteriales</taxon>
        <taxon>Clostridiaceae</taxon>
        <taxon>Clostridium</taxon>
    </lineage>
</organism>
<evidence type="ECO:0000313" key="2">
    <source>
        <dbReference type="Proteomes" id="UP000824633"/>
    </source>
</evidence>
<reference evidence="2" key="1">
    <citation type="submission" date="2021-07" db="EMBL/GenBank/DDBJ databases">
        <title>Complete genome sequencing of a Clostridium isolate.</title>
        <authorList>
            <person name="Ueki A."/>
            <person name="Tonouchi A."/>
        </authorList>
    </citation>
    <scope>NUCLEOTIDE SEQUENCE [LARGE SCALE GENOMIC DNA]</scope>
    <source>
        <strain evidence="2">C5S11</strain>
    </source>
</reference>
<proteinExistence type="predicted"/>
<evidence type="ECO:0000313" key="1">
    <source>
        <dbReference type="EMBL" id="BCZ48159.1"/>
    </source>
</evidence>